<evidence type="ECO:0000313" key="1">
    <source>
        <dbReference type="EMBL" id="AXI73049.1"/>
    </source>
</evidence>
<evidence type="ECO:0000313" key="4">
    <source>
        <dbReference type="Proteomes" id="UP001058236"/>
    </source>
</evidence>
<dbReference type="Proteomes" id="UP001058236">
    <property type="component" value="Chromosome"/>
</dbReference>
<keyword evidence="4" id="KW-1185">Reference proteome</keyword>
<dbReference type="Proteomes" id="UP000253779">
    <property type="component" value="Chromosome"/>
</dbReference>
<name>A0AAD0Q6B7_9ACTN</name>
<organism evidence="1 3">
    <name type="scientific">Streptomyces cavourensis</name>
    <dbReference type="NCBI Taxonomy" id="67258"/>
    <lineage>
        <taxon>Bacteria</taxon>
        <taxon>Bacillati</taxon>
        <taxon>Actinomycetota</taxon>
        <taxon>Actinomycetes</taxon>
        <taxon>Kitasatosporales</taxon>
        <taxon>Streptomycetaceae</taxon>
        <taxon>Streptomyces</taxon>
    </lineage>
</organism>
<evidence type="ECO:0000313" key="2">
    <source>
        <dbReference type="EMBL" id="UTR77358.1"/>
    </source>
</evidence>
<dbReference type="EMBL" id="CP101397">
    <property type="protein sequence ID" value="UTR77358.1"/>
    <property type="molecule type" value="Genomic_DNA"/>
</dbReference>
<dbReference type="RefSeq" id="WP_114932194.1">
    <property type="nucleotide sequence ID" value="NZ_BMSP01000038.1"/>
</dbReference>
<dbReference type="EMBL" id="CP030930">
    <property type="protein sequence ID" value="AXI73049.1"/>
    <property type="molecule type" value="Genomic_DNA"/>
</dbReference>
<evidence type="ECO:0000313" key="3">
    <source>
        <dbReference type="Proteomes" id="UP000253779"/>
    </source>
</evidence>
<protein>
    <submittedName>
        <fullName evidence="1">Uncharacterized protein</fullName>
    </submittedName>
</protein>
<dbReference type="AlphaFoldDB" id="A0AAD0Q6B7"/>
<accession>A0AAD0Q6B7</accession>
<dbReference type="GeneID" id="97759959"/>
<proteinExistence type="predicted"/>
<reference evidence="1 3" key="1">
    <citation type="submission" date="2018-07" db="EMBL/GenBank/DDBJ databases">
        <title>Complete genome sequence of soil actinomycete Streptomyces cavourensis tj430.</title>
        <authorList>
            <person name="Wang P."/>
            <person name="Huang Y."/>
        </authorList>
    </citation>
    <scope>NUCLEOTIDE SEQUENCE [LARGE SCALE GENOMIC DNA]</scope>
    <source>
        <strain evidence="1 3">TJ430</strain>
    </source>
</reference>
<sequence>MPQPPTEPNDDDASAFLAVCGHTHLFPGARCRVQGLPAPTAFAATPHPVDLYLRFSDGAATDAELHTEDPPGPLLTVPAYTTGAGTVIDARTWTVREFTATGEDEVELTIGTRGPDPTPPT</sequence>
<gene>
    <name evidence="1" type="ORF">DTW94_18630</name>
    <name evidence="2" type="ORF">NLU04_02190</name>
</gene>
<reference evidence="2" key="2">
    <citation type="submission" date="2022-07" db="EMBL/GenBank/DDBJ databases">
        <title>Genomic of Streptomyces cavourensis F2.</title>
        <authorList>
            <person name="Hu S."/>
            <person name="Liang W."/>
        </authorList>
    </citation>
    <scope>NUCLEOTIDE SEQUENCE</scope>
    <source>
        <strain evidence="2">F2</strain>
    </source>
</reference>
<dbReference type="KEGG" id="scav:CVT27_18535"/>